<evidence type="ECO:0000313" key="8">
    <source>
        <dbReference type="EMBL" id="AQS55187.1"/>
    </source>
</evidence>
<dbReference type="NCBIfam" id="TIGR00219">
    <property type="entry name" value="mreC"/>
    <property type="match status" value="1"/>
</dbReference>
<dbReference type="RefSeq" id="WP_077719005.1">
    <property type="nucleotide sequence ID" value="NZ_CP019699.1"/>
</dbReference>
<dbReference type="Pfam" id="PF04085">
    <property type="entry name" value="MreC"/>
    <property type="match status" value="1"/>
</dbReference>
<keyword evidence="6" id="KW-0175">Coiled coil</keyword>
<keyword evidence="9" id="KW-1185">Reference proteome</keyword>
<dbReference type="KEGG" id="ntr:B0W44_04765"/>
<feature type="domain" description="Rod shape-determining protein MreC beta-barrel core" evidence="7">
    <location>
        <begin position="123"/>
        <end position="278"/>
    </location>
</feature>
<dbReference type="PANTHER" id="PTHR34138">
    <property type="entry name" value="CELL SHAPE-DETERMINING PROTEIN MREC"/>
    <property type="match status" value="1"/>
</dbReference>
<dbReference type="InterPro" id="IPR042177">
    <property type="entry name" value="Cell/Rod_1"/>
</dbReference>
<dbReference type="InterPro" id="IPR007221">
    <property type="entry name" value="MreC"/>
</dbReference>
<sequence>MWFRLFGNRRLLILLTSLVLLIIVMSITGGEREQLSWPEKVFKSSVAKVQALFYKPAGIVAGFFEDISRIRSLHEENTMLRQKLEDYLRLQNEVAELKKKQSELEKLVDYTEEWKEDYVVAQVVARSPDRFNDVLVIDRGREDGIRPNMPVITPEGLIGRIESVTDSMANVQLLTSSRSEGMLNAPAIAAEVRERDAFGIIEGYDHEKEALILSMIDSDVELKEGDTVVTYHQSEIYPPNLLIGTVEEVGAGIYGLDKMAFVKPTASFHRLQYVMVVQDSEKIEVQEHLDETDRDENGGD</sequence>
<dbReference type="STRING" id="1471761.B0W44_04765"/>
<proteinExistence type="inferred from homology"/>
<dbReference type="Gene3D" id="2.40.10.350">
    <property type="entry name" value="Rod shape-determining protein MreC, domain 2"/>
    <property type="match status" value="1"/>
</dbReference>
<dbReference type="EMBL" id="CP019699">
    <property type="protein sequence ID" value="AQS55187.1"/>
    <property type="molecule type" value="Genomic_DNA"/>
</dbReference>
<evidence type="ECO:0000256" key="2">
    <source>
        <dbReference type="ARBA" id="ARBA00013855"/>
    </source>
</evidence>
<evidence type="ECO:0000313" key="9">
    <source>
        <dbReference type="Proteomes" id="UP000188603"/>
    </source>
</evidence>
<name>A0A1U9K556_9BACL</name>
<evidence type="ECO:0000256" key="5">
    <source>
        <dbReference type="PIRNR" id="PIRNR038471"/>
    </source>
</evidence>
<keyword evidence="3 5" id="KW-0133">Cell shape</keyword>
<accession>A0A1U9K556</accession>
<dbReference type="AlphaFoldDB" id="A0A1U9K556"/>
<dbReference type="PIRSF" id="PIRSF038471">
    <property type="entry name" value="MreC"/>
    <property type="match status" value="1"/>
</dbReference>
<evidence type="ECO:0000256" key="6">
    <source>
        <dbReference type="SAM" id="Coils"/>
    </source>
</evidence>
<dbReference type="GO" id="GO:0005886">
    <property type="term" value="C:plasma membrane"/>
    <property type="evidence" value="ECO:0007669"/>
    <property type="project" value="TreeGrafter"/>
</dbReference>
<feature type="coiled-coil region" evidence="6">
    <location>
        <begin position="70"/>
        <end position="110"/>
    </location>
</feature>
<dbReference type="InterPro" id="IPR042175">
    <property type="entry name" value="Cell/Rod_MreC_2"/>
</dbReference>
<dbReference type="InterPro" id="IPR055342">
    <property type="entry name" value="MreC_beta-barrel_core"/>
</dbReference>
<evidence type="ECO:0000256" key="4">
    <source>
        <dbReference type="ARBA" id="ARBA00032089"/>
    </source>
</evidence>
<dbReference type="OrthoDB" id="9792313at2"/>
<protein>
    <recommendedName>
        <fullName evidence="2 5">Cell shape-determining protein MreC</fullName>
    </recommendedName>
    <alternativeName>
        <fullName evidence="4 5">Cell shape protein MreC</fullName>
    </alternativeName>
</protein>
<evidence type="ECO:0000256" key="1">
    <source>
        <dbReference type="ARBA" id="ARBA00009369"/>
    </source>
</evidence>
<dbReference type="GO" id="GO:0008360">
    <property type="term" value="P:regulation of cell shape"/>
    <property type="evidence" value="ECO:0007669"/>
    <property type="project" value="UniProtKB-KW"/>
</dbReference>
<organism evidence="8 9">
    <name type="scientific">Novibacillus thermophilus</name>
    <dbReference type="NCBI Taxonomy" id="1471761"/>
    <lineage>
        <taxon>Bacteria</taxon>
        <taxon>Bacillati</taxon>
        <taxon>Bacillota</taxon>
        <taxon>Bacilli</taxon>
        <taxon>Bacillales</taxon>
        <taxon>Thermoactinomycetaceae</taxon>
        <taxon>Novibacillus</taxon>
    </lineage>
</organism>
<dbReference type="PANTHER" id="PTHR34138:SF1">
    <property type="entry name" value="CELL SHAPE-DETERMINING PROTEIN MREC"/>
    <property type="match status" value="1"/>
</dbReference>
<reference evidence="8 9" key="1">
    <citation type="journal article" date="2015" name="Int. J. Syst. Evol. Microbiol.">
        <title>Novibacillus thermophilus gen. nov., sp. nov., a Gram-staining-negative and moderately thermophilic member of the family Thermoactinomycetaceae.</title>
        <authorList>
            <person name="Yang G."/>
            <person name="Chen J."/>
            <person name="Zhou S."/>
        </authorList>
    </citation>
    <scope>NUCLEOTIDE SEQUENCE [LARGE SCALE GENOMIC DNA]</scope>
    <source>
        <strain evidence="8 9">SG-1</strain>
    </source>
</reference>
<evidence type="ECO:0000256" key="3">
    <source>
        <dbReference type="ARBA" id="ARBA00022960"/>
    </source>
</evidence>
<evidence type="ECO:0000259" key="7">
    <source>
        <dbReference type="Pfam" id="PF04085"/>
    </source>
</evidence>
<gene>
    <name evidence="8" type="ORF">B0W44_04765</name>
</gene>
<dbReference type="Gene3D" id="2.40.10.340">
    <property type="entry name" value="Rod shape-determining protein MreC, domain 1"/>
    <property type="match status" value="1"/>
</dbReference>
<dbReference type="Proteomes" id="UP000188603">
    <property type="component" value="Chromosome"/>
</dbReference>
<comment type="similarity">
    <text evidence="1 5">Belongs to the MreC family.</text>
</comment>
<comment type="function">
    <text evidence="5">Involved in formation and maintenance of cell shape.</text>
</comment>